<dbReference type="SUPFAM" id="SSF143724">
    <property type="entry name" value="PHP14-like"/>
    <property type="match status" value="1"/>
</dbReference>
<dbReference type="EMBL" id="CH940649">
    <property type="protein sequence ID" value="EDW63242.1"/>
    <property type="molecule type" value="Genomic_DNA"/>
</dbReference>
<accession>B4LUZ3</accession>
<name>B4LUZ3_DROVI</name>
<dbReference type="eggNOG" id="ENOG502T969">
    <property type="taxonomic scope" value="Eukaryota"/>
</dbReference>
<dbReference type="OMA" id="HSKAKYH"/>
<evidence type="ECO:0000256" key="5">
    <source>
        <dbReference type="PIRSR" id="PIRSR607702-1"/>
    </source>
</evidence>
<dbReference type="STRING" id="7244.B4LUZ3"/>
<feature type="binding site" evidence="6">
    <location>
        <position position="45"/>
    </location>
    <ligand>
        <name>substrate</name>
    </ligand>
</feature>
<evidence type="ECO:0000313" key="8">
    <source>
        <dbReference type="Proteomes" id="UP000008792"/>
    </source>
</evidence>
<keyword evidence="3" id="KW-0221">Differentiation</keyword>
<dbReference type="AlphaFoldDB" id="B4LUZ3"/>
<evidence type="ECO:0000313" key="7">
    <source>
        <dbReference type="EMBL" id="EDW63242.1"/>
    </source>
</evidence>
<evidence type="ECO:0000256" key="4">
    <source>
        <dbReference type="ARBA" id="ARBA00022928"/>
    </source>
</evidence>
<dbReference type="InterPro" id="IPR038596">
    <property type="entry name" value="Janus_sf"/>
</dbReference>
<protein>
    <recommendedName>
        <fullName evidence="9">Sex-regulated protein janus-B</fullName>
    </recommendedName>
</protein>
<dbReference type="PANTHER" id="PTHR12258">
    <property type="entry name" value="JANUS-A/JANUS-B"/>
    <property type="match status" value="1"/>
</dbReference>
<dbReference type="PhylomeDB" id="B4LUZ3"/>
<evidence type="ECO:0000256" key="2">
    <source>
        <dbReference type="ARBA" id="ARBA00010971"/>
    </source>
</evidence>
<keyword evidence="8" id="KW-1185">Reference proteome</keyword>
<comment type="function">
    <text evidence="1">JanA and janB regulate somatic sex differentiation.</text>
</comment>
<evidence type="ECO:0000256" key="3">
    <source>
        <dbReference type="ARBA" id="ARBA00022782"/>
    </source>
</evidence>
<proteinExistence type="inferred from homology"/>
<dbReference type="OrthoDB" id="10249612at2759"/>
<dbReference type="KEGG" id="dvi:6627414"/>
<dbReference type="Proteomes" id="UP000008792">
    <property type="component" value="Unassembled WGS sequence"/>
</dbReference>
<feature type="active site" description="Proton acceptor" evidence="5">
    <location>
        <position position="73"/>
    </location>
</feature>
<dbReference type="PANTHER" id="PTHR12258:SF5">
    <property type="entry name" value="BCDNA.GH02250-RELATED"/>
    <property type="match status" value="1"/>
</dbReference>
<dbReference type="GO" id="GO:0005829">
    <property type="term" value="C:cytosol"/>
    <property type="evidence" value="ECO:0007669"/>
    <property type="project" value="TreeGrafter"/>
</dbReference>
<dbReference type="GO" id="GO:0007548">
    <property type="term" value="P:sex differentiation"/>
    <property type="evidence" value="ECO:0007669"/>
    <property type="project" value="UniProtKB-KW"/>
</dbReference>
<comment type="similarity">
    <text evidence="2">Belongs to the janus family.</text>
</comment>
<evidence type="ECO:0008006" key="9">
    <source>
        <dbReference type="Google" id="ProtNLM"/>
    </source>
</evidence>
<evidence type="ECO:0000256" key="6">
    <source>
        <dbReference type="PIRSR" id="PIRSR607702-2"/>
    </source>
</evidence>
<keyword evidence="4" id="KW-0726">Sexual differentiation</keyword>
<dbReference type="InterPro" id="IPR007702">
    <property type="entry name" value="Janus"/>
</dbReference>
<reference evidence="7 8" key="1">
    <citation type="journal article" date="2007" name="Nature">
        <title>Evolution of genes and genomes on the Drosophila phylogeny.</title>
        <authorList>
            <consortium name="Drosophila 12 Genomes Consortium"/>
            <person name="Clark A.G."/>
            <person name="Eisen M.B."/>
            <person name="Smith D.R."/>
            <person name="Bergman C.M."/>
            <person name="Oliver B."/>
            <person name="Markow T.A."/>
            <person name="Kaufman T.C."/>
            <person name="Kellis M."/>
            <person name="Gelbart W."/>
            <person name="Iyer V.N."/>
            <person name="Pollard D.A."/>
            <person name="Sackton T.B."/>
            <person name="Larracuente A.M."/>
            <person name="Singh N.D."/>
            <person name="Abad J.P."/>
            <person name="Abt D.N."/>
            <person name="Adryan B."/>
            <person name="Aguade M."/>
            <person name="Akashi H."/>
            <person name="Anderson W.W."/>
            <person name="Aquadro C.F."/>
            <person name="Ardell D.H."/>
            <person name="Arguello R."/>
            <person name="Artieri C.G."/>
            <person name="Barbash D.A."/>
            <person name="Barker D."/>
            <person name="Barsanti P."/>
            <person name="Batterham P."/>
            <person name="Batzoglou S."/>
            <person name="Begun D."/>
            <person name="Bhutkar A."/>
            <person name="Blanco E."/>
            <person name="Bosak S.A."/>
            <person name="Bradley R.K."/>
            <person name="Brand A.D."/>
            <person name="Brent M.R."/>
            <person name="Brooks A.N."/>
            <person name="Brown R.H."/>
            <person name="Butlin R.K."/>
            <person name="Caggese C."/>
            <person name="Calvi B.R."/>
            <person name="Bernardo de Carvalho A."/>
            <person name="Caspi A."/>
            <person name="Castrezana S."/>
            <person name="Celniker S.E."/>
            <person name="Chang J.L."/>
            <person name="Chapple C."/>
            <person name="Chatterji S."/>
            <person name="Chinwalla A."/>
            <person name="Civetta A."/>
            <person name="Clifton S.W."/>
            <person name="Comeron J.M."/>
            <person name="Costello J.C."/>
            <person name="Coyne J.A."/>
            <person name="Daub J."/>
            <person name="David R.G."/>
            <person name="Delcher A.L."/>
            <person name="Delehaunty K."/>
            <person name="Do C.B."/>
            <person name="Ebling H."/>
            <person name="Edwards K."/>
            <person name="Eickbush T."/>
            <person name="Evans J.D."/>
            <person name="Filipski A."/>
            <person name="Findeiss S."/>
            <person name="Freyhult E."/>
            <person name="Fulton L."/>
            <person name="Fulton R."/>
            <person name="Garcia A.C."/>
            <person name="Gardiner A."/>
            <person name="Garfield D.A."/>
            <person name="Garvin B.E."/>
            <person name="Gibson G."/>
            <person name="Gilbert D."/>
            <person name="Gnerre S."/>
            <person name="Godfrey J."/>
            <person name="Good R."/>
            <person name="Gotea V."/>
            <person name="Gravely B."/>
            <person name="Greenberg A.J."/>
            <person name="Griffiths-Jones S."/>
            <person name="Gross S."/>
            <person name="Guigo R."/>
            <person name="Gustafson E.A."/>
            <person name="Haerty W."/>
            <person name="Hahn M.W."/>
            <person name="Halligan D.L."/>
            <person name="Halpern A.L."/>
            <person name="Halter G.M."/>
            <person name="Han M.V."/>
            <person name="Heger A."/>
            <person name="Hillier L."/>
            <person name="Hinrichs A.S."/>
            <person name="Holmes I."/>
            <person name="Hoskins R.A."/>
            <person name="Hubisz M.J."/>
            <person name="Hultmark D."/>
            <person name="Huntley M.A."/>
            <person name="Jaffe D.B."/>
            <person name="Jagadeeshan S."/>
            <person name="Jeck W.R."/>
            <person name="Johnson J."/>
            <person name="Jones C.D."/>
            <person name="Jordan W.C."/>
            <person name="Karpen G.H."/>
            <person name="Kataoka E."/>
            <person name="Keightley P.D."/>
            <person name="Kheradpour P."/>
            <person name="Kirkness E.F."/>
            <person name="Koerich L.B."/>
            <person name="Kristiansen K."/>
            <person name="Kudrna D."/>
            <person name="Kulathinal R.J."/>
            <person name="Kumar S."/>
            <person name="Kwok R."/>
            <person name="Lander E."/>
            <person name="Langley C.H."/>
            <person name="Lapoint R."/>
            <person name="Lazzaro B.P."/>
            <person name="Lee S.J."/>
            <person name="Levesque L."/>
            <person name="Li R."/>
            <person name="Lin C.F."/>
            <person name="Lin M.F."/>
            <person name="Lindblad-Toh K."/>
            <person name="Llopart A."/>
            <person name="Long M."/>
            <person name="Low L."/>
            <person name="Lozovsky E."/>
            <person name="Lu J."/>
            <person name="Luo M."/>
            <person name="Machado C.A."/>
            <person name="Makalowski W."/>
            <person name="Marzo M."/>
            <person name="Matsuda M."/>
            <person name="Matzkin L."/>
            <person name="McAllister B."/>
            <person name="McBride C.S."/>
            <person name="McKernan B."/>
            <person name="McKernan K."/>
            <person name="Mendez-Lago M."/>
            <person name="Minx P."/>
            <person name="Mollenhauer M.U."/>
            <person name="Montooth K."/>
            <person name="Mount S.M."/>
            <person name="Mu X."/>
            <person name="Myers E."/>
            <person name="Negre B."/>
            <person name="Newfeld S."/>
            <person name="Nielsen R."/>
            <person name="Noor M.A."/>
            <person name="O'Grady P."/>
            <person name="Pachter L."/>
            <person name="Papaceit M."/>
            <person name="Parisi M.J."/>
            <person name="Parisi M."/>
            <person name="Parts L."/>
            <person name="Pedersen J.S."/>
            <person name="Pesole G."/>
            <person name="Phillippy A.M."/>
            <person name="Ponting C.P."/>
            <person name="Pop M."/>
            <person name="Porcelli D."/>
            <person name="Powell J.R."/>
            <person name="Prohaska S."/>
            <person name="Pruitt K."/>
            <person name="Puig M."/>
            <person name="Quesneville H."/>
            <person name="Ram K.R."/>
            <person name="Rand D."/>
            <person name="Rasmussen M.D."/>
            <person name="Reed L.K."/>
            <person name="Reenan R."/>
            <person name="Reily A."/>
            <person name="Remington K.A."/>
            <person name="Rieger T.T."/>
            <person name="Ritchie M.G."/>
            <person name="Robin C."/>
            <person name="Rogers Y.H."/>
            <person name="Rohde C."/>
            <person name="Rozas J."/>
            <person name="Rubenfield M.J."/>
            <person name="Ruiz A."/>
            <person name="Russo S."/>
            <person name="Salzberg S.L."/>
            <person name="Sanchez-Gracia A."/>
            <person name="Saranga D.J."/>
            <person name="Sato H."/>
            <person name="Schaeffer S.W."/>
            <person name="Schatz M.C."/>
            <person name="Schlenke T."/>
            <person name="Schwartz R."/>
            <person name="Segarra C."/>
            <person name="Singh R.S."/>
            <person name="Sirot L."/>
            <person name="Sirota M."/>
            <person name="Sisneros N.B."/>
            <person name="Smith C.D."/>
            <person name="Smith T.F."/>
            <person name="Spieth J."/>
            <person name="Stage D.E."/>
            <person name="Stark A."/>
            <person name="Stephan W."/>
            <person name="Strausberg R.L."/>
            <person name="Strempel S."/>
            <person name="Sturgill D."/>
            <person name="Sutton G."/>
            <person name="Sutton G.G."/>
            <person name="Tao W."/>
            <person name="Teichmann S."/>
            <person name="Tobari Y.N."/>
            <person name="Tomimura Y."/>
            <person name="Tsolas J.M."/>
            <person name="Valente V.L."/>
            <person name="Venter E."/>
            <person name="Venter J.C."/>
            <person name="Vicario S."/>
            <person name="Vieira F.G."/>
            <person name="Vilella A.J."/>
            <person name="Villasante A."/>
            <person name="Walenz B."/>
            <person name="Wang J."/>
            <person name="Wasserman M."/>
            <person name="Watts T."/>
            <person name="Wilson D."/>
            <person name="Wilson R.K."/>
            <person name="Wing R.A."/>
            <person name="Wolfner M.F."/>
            <person name="Wong A."/>
            <person name="Wong G.K."/>
            <person name="Wu C.I."/>
            <person name="Wu G."/>
            <person name="Yamamoto D."/>
            <person name="Yang H.P."/>
            <person name="Yang S.P."/>
            <person name="Yorke J.A."/>
            <person name="Yoshida K."/>
            <person name="Zdobnov E."/>
            <person name="Zhang P."/>
            <person name="Zhang Y."/>
            <person name="Zimin A.V."/>
            <person name="Baldwin J."/>
            <person name="Abdouelleil A."/>
            <person name="Abdulkadir J."/>
            <person name="Abebe A."/>
            <person name="Abera B."/>
            <person name="Abreu J."/>
            <person name="Acer S.C."/>
            <person name="Aftuck L."/>
            <person name="Alexander A."/>
            <person name="An P."/>
            <person name="Anderson E."/>
            <person name="Anderson S."/>
            <person name="Arachi H."/>
            <person name="Azer M."/>
            <person name="Bachantsang P."/>
            <person name="Barry A."/>
            <person name="Bayul T."/>
            <person name="Berlin A."/>
            <person name="Bessette D."/>
            <person name="Bloom T."/>
            <person name="Blye J."/>
            <person name="Boguslavskiy L."/>
            <person name="Bonnet C."/>
            <person name="Boukhgalter B."/>
            <person name="Bourzgui I."/>
            <person name="Brown A."/>
            <person name="Cahill P."/>
            <person name="Channer S."/>
            <person name="Cheshatsang Y."/>
            <person name="Chuda L."/>
            <person name="Citroen M."/>
            <person name="Collymore A."/>
            <person name="Cooke P."/>
            <person name="Costello M."/>
            <person name="D'Aco K."/>
            <person name="Daza R."/>
            <person name="De Haan G."/>
            <person name="DeGray S."/>
            <person name="DeMaso C."/>
            <person name="Dhargay N."/>
            <person name="Dooley K."/>
            <person name="Dooley E."/>
            <person name="Doricent M."/>
            <person name="Dorje P."/>
            <person name="Dorjee K."/>
            <person name="Dupes A."/>
            <person name="Elong R."/>
            <person name="Falk J."/>
            <person name="Farina A."/>
            <person name="Faro S."/>
            <person name="Ferguson D."/>
            <person name="Fisher S."/>
            <person name="Foley C.D."/>
            <person name="Franke A."/>
            <person name="Friedrich D."/>
            <person name="Gadbois L."/>
            <person name="Gearin G."/>
            <person name="Gearin C.R."/>
            <person name="Giannoukos G."/>
            <person name="Goode T."/>
            <person name="Graham J."/>
            <person name="Grandbois E."/>
            <person name="Grewal S."/>
            <person name="Gyaltsen K."/>
            <person name="Hafez N."/>
            <person name="Hagos B."/>
            <person name="Hall J."/>
            <person name="Henson C."/>
            <person name="Hollinger A."/>
            <person name="Honan T."/>
            <person name="Huard M.D."/>
            <person name="Hughes L."/>
            <person name="Hurhula B."/>
            <person name="Husby M.E."/>
            <person name="Kamat A."/>
            <person name="Kanga B."/>
            <person name="Kashin S."/>
            <person name="Khazanovich D."/>
            <person name="Kisner P."/>
            <person name="Lance K."/>
            <person name="Lara M."/>
            <person name="Lee W."/>
            <person name="Lennon N."/>
            <person name="Letendre F."/>
            <person name="LeVine R."/>
            <person name="Lipovsky A."/>
            <person name="Liu X."/>
            <person name="Liu J."/>
            <person name="Liu S."/>
            <person name="Lokyitsang T."/>
            <person name="Lokyitsang Y."/>
            <person name="Lubonja R."/>
            <person name="Lui A."/>
            <person name="MacDonald P."/>
            <person name="Magnisalis V."/>
            <person name="Maru K."/>
            <person name="Matthews C."/>
            <person name="McCusker W."/>
            <person name="McDonough S."/>
            <person name="Mehta T."/>
            <person name="Meldrim J."/>
            <person name="Meneus L."/>
            <person name="Mihai O."/>
            <person name="Mihalev A."/>
            <person name="Mihova T."/>
            <person name="Mittelman R."/>
            <person name="Mlenga V."/>
            <person name="Montmayeur A."/>
            <person name="Mulrain L."/>
            <person name="Navidi A."/>
            <person name="Naylor J."/>
            <person name="Negash T."/>
            <person name="Nguyen T."/>
            <person name="Nguyen N."/>
            <person name="Nicol R."/>
            <person name="Norbu C."/>
            <person name="Norbu N."/>
            <person name="Novod N."/>
            <person name="O'Neill B."/>
            <person name="Osman S."/>
            <person name="Markiewicz E."/>
            <person name="Oyono O.L."/>
            <person name="Patti C."/>
            <person name="Phunkhang P."/>
            <person name="Pierre F."/>
            <person name="Priest M."/>
            <person name="Raghuraman S."/>
            <person name="Rege F."/>
            <person name="Reyes R."/>
            <person name="Rise C."/>
            <person name="Rogov P."/>
            <person name="Ross K."/>
            <person name="Ryan E."/>
            <person name="Settipalli S."/>
            <person name="Shea T."/>
            <person name="Sherpa N."/>
            <person name="Shi L."/>
            <person name="Shih D."/>
            <person name="Sparrow T."/>
            <person name="Spaulding J."/>
            <person name="Stalker J."/>
            <person name="Stange-Thomann N."/>
            <person name="Stavropoulos S."/>
            <person name="Stone C."/>
            <person name="Strader C."/>
            <person name="Tesfaye S."/>
            <person name="Thomson T."/>
            <person name="Thoulutsang Y."/>
            <person name="Thoulutsang D."/>
            <person name="Topham K."/>
            <person name="Topping I."/>
            <person name="Tsamla T."/>
            <person name="Vassiliev H."/>
            <person name="Vo A."/>
            <person name="Wangchuk T."/>
            <person name="Wangdi T."/>
            <person name="Weiand M."/>
            <person name="Wilkinson J."/>
            <person name="Wilson A."/>
            <person name="Yadav S."/>
            <person name="Young G."/>
            <person name="Yu Q."/>
            <person name="Zembek L."/>
            <person name="Zhong D."/>
            <person name="Zimmer A."/>
            <person name="Zwirko Z."/>
            <person name="Jaffe D.B."/>
            <person name="Alvarez P."/>
            <person name="Brockman W."/>
            <person name="Butler J."/>
            <person name="Chin C."/>
            <person name="Gnerre S."/>
            <person name="Grabherr M."/>
            <person name="Kleber M."/>
            <person name="Mauceli E."/>
            <person name="MacCallum I."/>
        </authorList>
    </citation>
    <scope>NUCLEOTIDE SEQUENCE [LARGE SCALE GENOMIC DNA]</scope>
    <source>
        <strain evidence="8">Tucson 15010-1051.87</strain>
    </source>
</reference>
<dbReference type="HOGENOM" id="CLU_120717_1_0_1"/>
<dbReference type="GO" id="GO:0030154">
    <property type="term" value="P:cell differentiation"/>
    <property type="evidence" value="ECO:0007669"/>
    <property type="project" value="UniProtKB-KW"/>
</dbReference>
<gene>
    <name evidence="7" type="primary">Dvir\GJ14340</name>
    <name evidence="7" type="ORF">Dvir_GJ14340</name>
</gene>
<organism evidence="7 8">
    <name type="scientific">Drosophila virilis</name>
    <name type="common">Fruit fly</name>
    <dbReference type="NCBI Taxonomy" id="7244"/>
    <lineage>
        <taxon>Eukaryota</taxon>
        <taxon>Metazoa</taxon>
        <taxon>Ecdysozoa</taxon>
        <taxon>Arthropoda</taxon>
        <taxon>Hexapoda</taxon>
        <taxon>Insecta</taxon>
        <taxon>Pterygota</taxon>
        <taxon>Neoptera</taxon>
        <taxon>Endopterygota</taxon>
        <taxon>Diptera</taxon>
        <taxon>Brachycera</taxon>
        <taxon>Muscomorpha</taxon>
        <taxon>Ephydroidea</taxon>
        <taxon>Drosophilidae</taxon>
        <taxon>Drosophila</taxon>
    </lineage>
</organism>
<evidence type="ECO:0000256" key="1">
    <source>
        <dbReference type="ARBA" id="ARBA00002508"/>
    </source>
</evidence>
<dbReference type="InParanoid" id="B4LUZ3"/>
<dbReference type="Pfam" id="PF05005">
    <property type="entry name" value="Ocnus"/>
    <property type="match status" value="1"/>
</dbReference>
<dbReference type="Gene3D" id="3.50.20.20">
    <property type="entry name" value="Janus/Ocnus"/>
    <property type="match status" value="1"/>
</dbReference>
<sequence length="149" mass="17035">MDKVRKLIFPTWRPIVRAARNYCCDQKVKNLVTFPEVTIGDGKLKYILAKVYVHGEMGQAKTVVRGVSRVKYHLDVYDQLQREANSLDLCTQCLGGGIMVHDCDKNYIKIYGRSQTLGKADHHETRDVLHEQEKYANYKIDAESGGMDI</sequence>
<dbReference type="GO" id="GO:0101006">
    <property type="term" value="F:protein histidine phosphatase activity"/>
    <property type="evidence" value="ECO:0007669"/>
    <property type="project" value="TreeGrafter"/>
</dbReference>